<dbReference type="Gene3D" id="3.40.50.300">
    <property type="entry name" value="P-loop containing nucleotide triphosphate hydrolases"/>
    <property type="match status" value="1"/>
</dbReference>
<dbReference type="GO" id="GO:0016887">
    <property type="term" value="F:ATP hydrolysis activity"/>
    <property type="evidence" value="ECO:0007669"/>
    <property type="project" value="InterPro"/>
</dbReference>
<dbReference type="InterPro" id="IPR003439">
    <property type="entry name" value="ABC_transporter-like_ATP-bd"/>
</dbReference>
<dbReference type="Proteomes" id="UP000220353">
    <property type="component" value="Unassembled WGS sequence"/>
</dbReference>
<proteinExistence type="inferred from homology"/>
<dbReference type="GO" id="GO:0008643">
    <property type="term" value="P:carbohydrate transport"/>
    <property type="evidence" value="ECO:0007669"/>
    <property type="project" value="InterPro"/>
</dbReference>
<dbReference type="AlphaFoldDB" id="A0A2A6M4Q4"/>
<comment type="similarity">
    <text evidence="2">Belongs to the ABC transporter superfamily.</text>
</comment>
<keyword evidence="4" id="KW-0547">Nucleotide-binding</keyword>
<evidence type="ECO:0000259" key="6">
    <source>
        <dbReference type="PROSITE" id="PS50893"/>
    </source>
</evidence>
<dbReference type="GO" id="GO:0005524">
    <property type="term" value="F:ATP binding"/>
    <property type="evidence" value="ECO:0007669"/>
    <property type="project" value="UniProtKB-KW"/>
</dbReference>
<dbReference type="SMART" id="SM00382">
    <property type="entry name" value="AAA"/>
    <property type="match status" value="1"/>
</dbReference>
<comment type="caution">
    <text evidence="7">The sequence shown here is derived from an EMBL/GenBank/DDBJ whole genome shotgun (WGS) entry which is preliminary data.</text>
</comment>
<evidence type="ECO:0000256" key="3">
    <source>
        <dbReference type="ARBA" id="ARBA00022448"/>
    </source>
</evidence>
<dbReference type="PANTHER" id="PTHR43875:SF1">
    <property type="entry name" value="OSMOPROTECTIVE COMPOUNDS UPTAKE ATP-BINDING PROTEIN GGTA"/>
    <property type="match status" value="1"/>
</dbReference>
<feature type="domain" description="ABC transporter" evidence="6">
    <location>
        <begin position="12"/>
        <end position="242"/>
    </location>
</feature>
<dbReference type="InterPro" id="IPR008995">
    <property type="entry name" value="Mo/tungstate-bd_C_term_dom"/>
</dbReference>
<dbReference type="CDD" id="cd03301">
    <property type="entry name" value="ABC_MalK_N"/>
    <property type="match status" value="1"/>
</dbReference>
<evidence type="ECO:0000256" key="5">
    <source>
        <dbReference type="ARBA" id="ARBA00022840"/>
    </source>
</evidence>
<dbReference type="InterPro" id="IPR015855">
    <property type="entry name" value="ABC_transpr_MalK-like"/>
</dbReference>
<evidence type="ECO:0000256" key="1">
    <source>
        <dbReference type="ARBA" id="ARBA00004417"/>
    </source>
</evidence>
<dbReference type="InterPro" id="IPR040582">
    <property type="entry name" value="OB_MalK-like"/>
</dbReference>
<evidence type="ECO:0000256" key="4">
    <source>
        <dbReference type="ARBA" id="ARBA00022741"/>
    </source>
</evidence>
<dbReference type="GO" id="GO:0055052">
    <property type="term" value="C:ATP-binding cassette (ABC) transporter complex, substrate-binding subunit-containing"/>
    <property type="evidence" value="ECO:0007669"/>
    <property type="project" value="TreeGrafter"/>
</dbReference>
<evidence type="ECO:0000256" key="2">
    <source>
        <dbReference type="ARBA" id="ARBA00005417"/>
    </source>
</evidence>
<keyword evidence="5 7" id="KW-0067">ATP-binding</keyword>
<keyword evidence="3" id="KW-0813">Transport</keyword>
<dbReference type="PROSITE" id="PS00211">
    <property type="entry name" value="ABC_TRANSPORTER_1"/>
    <property type="match status" value="1"/>
</dbReference>
<sequence>MVIYQEQAMGDLKLKNLNKSFGAVAVLHDVNLQIDNGEFVVFVGPSGCGKSTLLRIIAGLEDVTSGSIAIGGRDVSALSPAERKIAMVFQSYALYPHMSVRKNLAFGLENLKFKRDEIDARITEAARMLAIEPYLDRRPKQLSGGQRQRVAIGRAIVRDPDIFLFDEPLSNLDAALRVQTRAEITKLHREMQTTMIYVTHDQVEAMTMADKIVVLRAGRIEQVGTPLELFDHPRNLFVAGFLGSPRMNILKGRIVIGDDGGALVDVGYGTLLRSDVDPATVTEGQEVLAGVRPAHFGVSDGEGLPFEAQYHESLGTETYVYGNLQGQSEQVIVHQAGHFAPAPGAILKIVPLEGRLHVFDPASELALTRAGHGRS</sequence>
<dbReference type="PANTHER" id="PTHR43875">
    <property type="entry name" value="MALTODEXTRIN IMPORT ATP-BINDING PROTEIN MSMX"/>
    <property type="match status" value="1"/>
</dbReference>
<dbReference type="SUPFAM" id="SSF52540">
    <property type="entry name" value="P-loop containing nucleoside triphosphate hydrolases"/>
    <property type="match status" value="1"/>
</dbReference>
<comment type="subcellular location">
    <subcellularLocation>
        <location evidence="1">Cell inner membrane</location>
        <topology evidence="1">Peripheral membrane protein</topology>
    </subcellularLocation>
</comment>
<dbReference type="InterPro" id="IPR027417">
    <property type="entry name" value="P-loop_NTPase"/>
</dbReference>
<dbReference type="Pfam" id="PF00005">
    <property type="entry name" value="ABC_tran"/>
    <property type="match status" value="1"/>
</dbReference>
<dbReference type="Gene3D" id="2.40.50.140">
    <property type="entry name" value="Nucleic acid-binding proteins"/>
    <property type="match status" value="1"/>
</dbReference>
<evidence type="ECO:0000313" key="8">
    <source>
        <dbReference type="Proteomes" id="UP000220353"/>
    </source>
</evidence>
<dbReference type="Gene3D" id="2.40.50.100">
    <property type="match status" value="1"/>
</dbReference>
<gene>
    <name evidence="7" type="ORF">CO661_04060</name>
</gene>
<evidence type="ECO:0000313" key="7">
    <source>
        <dbReference type="EMBL" id="PDT49833.1"/>
    </source>
</evidence>
<name>A0A2A6M4Q4_RHIFR</name>
<dbReference type="InterPro" id="IPR012340">
    <property type="entry name" value="NA-bd_OB-fold"/>
</dbReference>
<dbReference type="EMBL" id="NWTC01000002">
    <property type="protein sequence ID" value="PDT49833.1"/>
    <property type="molecule type" value="Genomic_DNA"/>
</dbReference>
<dbReference type="PROSITE" id="PS50893">
    <property type="entry name" value="ABC_TRANSPORTER_2"/>
    <property type="match status" value="1"/>
</dbReference>
<dbReference type="GO" id="GO:0140359">
    <property type="term" value="F:ABC-type transporter activity"/>
    <property type="evidence" value="ECO:0007669"/>
    <property type="project" value="InterPro"/>
</dbReference>
<accession>A0A2A6M4Q4</accession>
<protein>
    <submittedName>
        <fullName evidence="7">sn-glycerol-3-phosphate ABC transporter ATP-binding protein UgpC</fullName>
    </submittedName>
</protein>
<reference evidence="7 8" key="1">
    <citation type="submission" date="2017-09" db="EMBL/GenBank/DDBJ databases">
        <title>Comparative genomics of rhizobia isolated from Phaseolus vulgaris in China.</title>
        <authorList>
            <person name="Tong W."/>
        </authorList>
    </citation>
    <scope>NUCLEOTIDE SEQUENCE [LARGE SCALE GENOMIC DNA]</scope>
    <source>
        <strain evidence="7 8">PCH1</strain>
    </source>
</reference>
<organism evidence="7 8">
    <name type="scientific">Rhizobium fredii</name>
    <name type="common">Sinorhizobium fredii</name>
    <dbReference type="NCBI Taxonomy" id="380"/>
    <lineage>
        <taxon>Bacteria</taxon>
        <taxon>Pseudomonadati</taxon>
        <taxon>Pseudomonadota</taxon>
        <taxon>Alphaproteobacteria</taxon>
        <taxon>Hyphomicrobiales</taxon>
        <taxon>Rhizobiaceae</taxon>
        <taxon>Sinorhizobium/Ensifer group</taxon>
        <taxon>Sinorhizobium</taxon>
    </lineage>
</organism>
<dbReference type="FunFam" id="3.40.50.300:FF:000042">
    <property type="entry name" value="Maltose/maltodextrin ABC transporter, ATP-binding protein"/>
    <property type="match status" value="1"/>
</dbReference>
<dbReference type="SUPFAM" id="SSF50331">
    <property type="entry name" value="MOP-like"/>
    <property type="match status" value="1"/>
</dbReference>
<dbReference type="NCBIfam" id="NF008653">
    <property type="entry name" value="PRK11650.1"/>
    <property type="match status" value="1"/>
</dbReference>
<dbReference type="InterPro" id="IPR003593">
    <property type="entry name" value="AAA+_ATPase"/>
</dbReference>
<dbReference type="InterPro" id="IPR047641">
    <property type="entry name" value="ABC_transpr_MalK/UgpC-like"/>
</dbReference>
<dbReference type="Pfam" id="PF17912">
    <property type="entry name" value="OB_MalK"/>
    <property type="match status" value="1"/>
</dbReference>
<dbReference type="InterPro" id="IPR017871">
    <property type="entry name" value="ABC_transporter-like_CS"/>
</dbReference>